<feature type="compositionally biased region" description="Low complexity" evidence="4">
    <location>
        <begin position="13"/>
        <end position="27"/>
    </location>
</feature>
<dbReference type="Proteomes" id="UP000190831">
    <property type="component" value="Chromosome G"/>
</dbReference>
<accession>A0A1G4MIC5</accession>
<feature type="region of interest" description="Disordered" evidence="4">
    <location>
        <begin position="1"/>
        <end position="104"/>
    </location>
</feature>
<evidence type="ECO:0000313" key="6">
    <source>
        <dbReference type="EMBL" id="SCW03568.1"/>
    </source>
</evidence>
<keyword evidence="3" id="KW-0539">Nucleus</keyword>
<reference evidence="6 7" key="1">
    <citation type="submission" date="2016-03" db="EMBL/GenBank/DDBJ databases">
        <authorList>
            <person name="Devillers H."/>
        </authorList>
    </citation>
    <scope>NUCLEOTIDE SEQUENCE [LARGE SCALE GENOMIC DNA]</scope>
    <source>
        <strain evidence="6">CBS 6772</strain>
    </source>
</reference>
<protein>
    <submittedName>
        <fullName evidence="6">LAFE_0G13344g1_1</fullName>
    </submittedName>
</protein>
<sequence>MNYPTDDNGYGGRYSYNSNSYRGSYRGKSYRGGRGGYSSNRYNSSYRHPESPETYHNGGYSRSNYRNDYYGNRGGYHSSNRPPSYNSYSNRYPKSHPSVSYGNRHQNQLDRNAEVSVAPPIVDAPVITRRINPKDSPFLYLTELDKSVDSEKDLAYIREVFQDSDSIDAKLEEQKLQIWKNELELGLLSTQSEKDALSVQLTQEKLDALLLMD</sequence>
<keyword evidence="2" id="KW-0156">Chromatin regulator</keyword>
<name>A0A1G4MIC5_LACFM</name>
<feature type="compositionally biased region" description="Low complexity" evidence="4">
    <location>
        <begin position="59"/>
        <end position="92"/>
    </location>
</feature>
<dbReference type="EMBL" id="LT598486">
    <property type="protein sequence ID" value="SCW03568.1"/>
    <property type="molecule type" value="Genomic_DNA"/>
</dbReference>
<evidence type="ECO:0000259" key="5">
    <source>
        <dbReference type="Pfam" id="PF11488"/>
    </source>
</evidence>
<dbReference type="InterPro" id="IPR021581">
    <property type="entry name" value="Tscrpt_reg_Lge1"/>
</dbReference>
<dbReference type="OrthoDB" id="4070541at2759"/>
<dbReference type="AlphaFoldDB" id="A0A1G4MIC5"/>
<dbReference type="CDD" id="cd22897">
    <property type="entry name" value="Lge1"/>
    <property type="match status" value="1"/>
</dbReference>
<evidence type="ECO:0000256" key="1">
    <source>
        <dbReference type="ARBA" id="ARBA00004123"/>
    </source>
</evidence>
<feature type="domain" description="Transcription regulator LGE1 helical region" evidence="5">
    <location>
        <begin position="136"/>
        <end position="210"/>
    </location>
</feature>
<evidence type="ECO:0000256" key="4">
    <source>
        <dbReference type="SAM" id="MobiDB-lite"/>
    </source>
</evidence>
<evidence type="ECO:0000313" key="7">
    <source>
        <dbReference type="Proteomes" id="UP000190831"/>
    </source>
</evidence>
<proteinExistence type="predicted"/>
<feature type="compositionally biased region" description="Low complexity" evidence="4">
    <location>
        <begin position="37"/>
        <end position="46"/>
    </location>
</feature>
<keyword evidence="7" id="KW-1185">Reference proteome</keyword>
<dbReference type="GO" id="GO:0005634">
    <property type="term" value="C:nucleus"/>
    <property type="evidence" value="ECO:0007669"/>
    <property type="project" value="UniProtKB-SubCell"/>
</dbReference>
<dbReference type="OMA" id="RIDEHES"/>
<organism evidence="6 7">
    <name type="scientific">Lachancea fermentati</name>
    <name type="common">Zygosaccharomyces fermentati</name>
    <dbReference type="NCBI Taxonomy" id="4955"/>
    <lineage>
        <taxon>Eukaryota</taxon>
        <taxon>Fungi</taxon>
        <taxon>Dikarya</taxon>
        <taxon>Ascomycota</taxon>
        <taxon>Saccharomycotina</taxon>
        <taxon>Saccharomycetes</taxon>
        <taxon>Saccharomycetales</taxon>
        <taxon>Saccharomycetaceae</taxon>
        <taxon>Lachancea</taxon>
    </lineage>
</organism>
<evidence type="ECO:0000256" key="3">
    <source>
        <dbReference type="ARBA" id="ARBA00023242"/>
    </source>
</evidence>
<dbReference type="STRING" id="4955.A0A1G4MIC5"/>
<gene>
    <name evidence="6" type="ORF">LAFE_0G13344G</name>
</gene>
<dbReference type="Pfam" id="PF11488">
    <property type="entry name" value="Lge1"/>
    <property type="match status" value="1"/>
</dbReference>
<comment type="subcellular location">
    <subcellularLocation>
        <location evidence="1">Nucleus</location>
    </subcellularLocation>
</comment>
<evidence type="ECO:0000256" key="2">
    <source>
        <dbReference type="ARBA" id="ARBA00022853"/>
    </source>
</evidence>
<dbReference type="GO" id="GO:0006325">
    <property type="term" value="P:chromatin organization"/>
    <property type="evidence" value="ECO:0007669"/>
    <property type="project" value="UniProtKB-KW"/>
</dbReference>